<dbReference type="GO" id="GO:0046872">
    <property type="term" value="F:metal ion binding"/>
    <property type="evidence" value="ECO:0007669"/>
    <property type="project" value="UniProtKB-KW"/>
</dbReference>
<dbReference type="OrthoDB" id="9794455at2"/>
<comment type="cofactor">
    <cofactor evidence="3">
        <name>Zn(2+)</name>
        <dbReference type="ChEBI" id="CHEBI:29105"/>
    </cofactor>
    <text evidence="3">Binds 2 Zn(2+) ions.</text>
</comment>
<dbReference type="Proteomes" id="UP000246278">
    <property type="component" value="Unassembled WGS sequence"/>
</dbReference>
<dbReference type="PANTHER" id="PTHR11596">
    <property type="entry name" value="ALKALINE PHOSPHATASE"/>
    <property type="match status" value="1"/>
</dbReference>
<evidence type="ECO:0000256" key="4">
    <source>
        <dbReference type="RuleBase" id="RU003946"/>
    </source>
</evidence>
<organism evidence="6 7">
    <name type="scientific">Prosthecochloris marina</name>
    <dbReference type="NCBI Taxonomy" id="2017681"/>
    <lineage>
        <taxon>Bacteria</taxon>
        <taxon>Pseudomonadati</taxon>
        <taxon>Chlorobiota</taxon>
        <taxon>Chlorobiia</taxon>
        <taxon>Chlorobiales</taxon>
        <taxon>Chlorobiaceae</taxon>
        <taxon>Prosthecochloris</taxon>
    </lineage>
</organism>
<comment type="similarity">
    <text evidence="4">Belongs to the alkaline phosphatase family.</text>
</comment>
<accession>A0A317T318</accession>
<keyword evidence="3" id="KW-0479">Metal-binding</keyword>
<evidence type="ECO:0000256" key="1">
    <source>
        <dbReference type="ARBA" id="ARBA00022553"/>
    </source>
</evidence>
<feature type="binding site" evidence="3">
    <location>
        <position position="58"/>
    </location>
    <ligand>
        <name>Zn(2+)</name>
        <dbReference type="ChEBI" id="CHEBI:29105"/>
        <label>2</label>
    </ligand>
</feature>
<feature type="binding site" evidence="3">
    <location>
        <position position="335"/>
    </location>
    <ligand>
        <name>Zn(2+)</name>
        <dbReference type="ChEBI" id="CHEBI:29105"/>
        <label>2</label>
    </ligand>
</feature>
<dbReference type="GO" id="GO:0004035">
    <property type="term" value="F:alkaline phosphatase activity"/>
    <property type="evidence" value="ECO:0007669"/>
    <property type="project" value="TreeGrafter"/>
</dbReference>
<dbReference type="InterPro" id="IPR017850">
    <property type="entry name" value="Alkaline_phosphatase_core_sf"/>
</dbReference>
<evidence type="ECO:0000256" key="3">
    <source>
        <dbReference type="PIRSR" id="PIRSR601952-2"/>
    </source>
</evidence>
<gene>
    <name evidence="6" type="ORF">CR164_12450</name>
</gene>
<dbReference type="InterPro" id="IPR001952">
    <property type="entry name" value="Alkaline_phosphatase"/>
</dbReference>
<keyword evidence="3" id="KW-0460">Magnesium</keyword>
<dbReference type="PRINTS" id="PR00113">
    <property type="entry name" value="ALKPHPHTASE"/>
</dbReference>
<name>A0A317T318_9CHLB</name>
<feature type="binding site" evidence="3">
    <location>
        <position position="164"/>
    </location>
    <ligand>
        <name>Mg(2+)</name>
        <dbReference type="ChEBI" id="CHEBI:18420"/>
    </ligand>
</feature>
<dbReference type="PANTHER" id="PTHR11596:SF5">
    <property type="entry name" value="ALKALINE PHOSPHATASE"/>
    <property type="match status" value="1"/>
</dbReference>
<keyword evidence="3" id="KW-0862">Zinc</keyword>
<keyword evidence="1" id="KW-0597">Phosphoprotein</keyword>
<feature type="binding site" evidence="3">
    <location>
        <position position="336"/>
    </location>
    <ligand>
        <name>Zn(2+)</name>
        <dbReference type="ChEBI" id="CHEBI:29105"/>
        <label>2</label>
    </ligand>
</feature>
<feature type="active site" description="Phosphoserine intermediate" evidence="2">
    <location>
        <position position="112"/>
    </location>
</feature>
<evidence type="ECO:0000256" key="2">
    <source>
        <dbReference type="PIRSR" id="PIRSR601952-1"/>
    </source>
</evidence>
<dbReference type="Gene3D" id="1.10.60.40">
    <property type="match status" value="1"/>
</dbReference>
<keyword evidence="5" id="KW-0732">Signal</keyword>
<dbReference type="AlphaFoldDB" id="A0A317T318"/>
<evidence type="ECO:0000313" key="6">
    <source>
        <dbReference type="EMBL" id="PWW80985.1"/>
    </source>
</evidence>
<feature type="binding site" evidence="3">
    <location>
        <position position="166"/>
    </location>
    <ligand>
        <name>Mg(2+)</name>
        <dbReference type="ChEBI" id="CHEBI:18420"/>
    </ligand>
</feature>
<keyword evidence="7" id="KW-1185">Reference proteome</keyword>
<sequence length="501" mass="54249">MQNTRKPRSFFQSLVFGLMMSMLVVSISGCDDDDDDGSVNAPSSTDETAKYIFFFIGDGMASPQVNMTEAALADPNFRLVNGAITLGAMNLQHFPTAGMATTYAEDRYITGSAAAATALATGEKTSIGTISKNVAHTQDLKTMAEMAKEKGMKVGIVSSVSIDHATPACFYAHADSRNEYYNIASQMDESGFDYFGGGYAKGNFPGKGAGDVEIQMQNAGYEIVDNLGALKGVQPGQKCWAYTEYDGSGALFYEIDRMGTDHISLAEFTEQGIRLLDNPNGFFMMIEGGKVDWACHANDVVSATHDMVAFDDAIGIALDFYNQHPDETLIVVTGDHECGGLSLGYASTGYDTAFSLLKYQDISYQEYTEIVGSWKGTGKTFAAALEDVKEHFGLGDETLDPALALTDYERDQLEEAFDDSMNGGFDRNDEEVFLKYGPYYDPFTVTVTHILNQKAGISWTSYYHTGVPVPVYAIGAGGNSFSGSYDNTDVAKKIIEAGELN</sequence>
<evidence type="ECO:0000313" key="7">
    <source>
        <dbReference type="Proteomes" id="UP000246278"/>
    </source>
</evidence>
<feature type="signal peptide" evidence="5">
    <location>
        <begin position="1"/>
        <end position="27"/>
    </location>
</feature>
<protein>
    <submittedName>
        <fullName evidence="6">Alkaline phosphatase</fullName>
    </submittedName>
</protein>
<reference evidence="7" key="1">
    <citation type="submission" date="2017-10" db="EMBL/GenBank/DDBJ databases">
        <authorList>
            <person name="Gaisin V.A."/>
            <person name="Rysina M.S."/>
            <person name="Grouzdev D.S."/>
        </authorList>
    </citation>
    <scope>NUCLEOTIDE SEQUENCE [LARGE SCALE GENOMIC DNA]</scope>
    <source>
        <strain evidence="7">V1</strain>
    </source>
</reference>
<comment type="cofactor">
    <cofactor evidence="3">
        <name>Mg(2+)</name>
        <dbReference type="ChEBI" id="CHEBI:18420"/>
    </cofactor>
    <text evidence="3">Binds 1 Mg(2+) ion.</text>
</comment>
<feature type="binding site" evidence="3">
    <location>
        <position position="287"/>
    </location>
    <ligand>
        <name>Mg(2+)</name>
        <dbReference type="ChEBI" id="CHEBI:18420"/>
    </ligand>
</feature>
<comment type="caution">
    <text evidence="6">The sequence shown here is derived from an EMBL/GenBank/DDBJ whole genome shotgun (WGS) entry which is preliminary data.</text>
</comment>
<feature type="chain" id="PRO_5016401169" evidence="5">
    <location>
        <begin position="28"/>
        <end position="501"/>
    </location>
</feature>
<feature type="binding site" evidence="3">
    <location>
        <position position="58"/>
    </location>
    <ligand>
        <name>Mg(2+)</name>
        <dbReference type="ChEBI" id="CHEBI:18420"/>
    </ligand>
</feature>
<dbReference type="PROSITE" id="PS51257">
    <property type="entry name" value="PROKAR_LIPOPROTEIN"/>
    <property type="match status" value="1"/>
</dbReference>
<dbReference type="RefSeq" id="WP_110024327.1">
    <property type="nucleotide sequence ID" value="NZ_PDNZ01000012.1"/>
</dbReference>
<dbReference type="Pfam" id="PF00245">
    <property type="entry name" value="Alk_phosphatase"/>
    <property type="match status" value="2"/>
</dbReference>
<dbReference type="Gene3D" id="3.40.720.10">
    <property type="entry name" value="Alkaline Phosphatase, subunit A"/>
    <property type="match status" value="1"/>
</dbReference>
<evidence type="ECO:0000256" key="5">
    <source>
        <dbReference type="SAM" id="SignalP"/>
    </source>
</evidence>
<dbReference type="EMBL" id="PDNZ01000012">
    <property type="protein sequence ID" value="PWW80985.1"/>
    <property type="molecule type" value="Genomic_DNA"/>
</dbReference>
<proteinExistence type="inferred from homology"/>
<feature type="binding site" evidence="3">
    <location>
        <position position="464"/>
    </location>
    <ligand>
        <name>Zn(2+)</name>
        <dbReference type="ChEBI" id="CHEBI:29105"/>
        <label>2</label>
    </ligand>
</feature>
<dbReference type="CDD" id="cd16012">
    <property type="entry name" value="ALP"/>
    <property type="match status" value="1"/>
</dbReference>
<feature type="binding site" evidence="3">
    <location>
        <position position="292"/>
    </location>
    <ligand>
        <name>Zn(2+)</name>
        <dbReference type="ChEBI" id="CHEBI:29105"/>
        <label>2</label>
    </ligand>
</feature>
<feature type="binding site" evidence="3">
    <location>
        <position position="296"/>
    </location>
    <ligand>
        <name>Zn(2+)</name>
        <dbReference type="ChEBI" id="CHEBI:29105"/>
        <label>2</label>
    </ligand>
</feature>
<dbReference type="SMART" id="SM00098">
    <property type="entry name" value="alkPPc"/>
    <property type="match status" value="1"/>
</dbReference>
<dbReference type="SUPFAM" id="SSF53649">
    <property type="entry name" value="Alkaline phosphatase-like"/>
    <property type="match status" value="1"/>
</dbReference>